<evidence type="ECO:0000256" key="8">
    <source>
        <dbReference type="ARBA" id="ARBA00025496"/>
    </source>
</evidence>
<keyword evidence="6 9" id="KW-0539">Nucleus</keyword>
<feature type="region of interest" description="Disordered" evidence="10">
    <location>
        <begin position="279"/>
        <end position="356"/>
    </location>
</feature>
<feature type="region of interest" description="Disordered" evidence="10">
    <location>
        <begin position="1"/>
        <end position="63"/>
    </location>
</feature>
<evidence type="ECO:0000256" key="4">
    <source>
        <dbReference type="ARBA" id="ARBA00022763"/>
    </source>
</evidence>
<keyword evidence="5" id="KW-0236">DNA replication inhibitor</keyword>
<feature type="compositionally biased region" description="Polar residues" evidence="10">
    <location>
        <begin position="249"/>
        <end position="263"/>
    </location>
</feature>
<evidence type="ECO:0000259" key="11">
    <source>
        <dbReference type="Pfam" id="PF07962"/>
    </source>
</evidence>
<evidence type="ECO:0000256" key="10">
    <source>
        <dbReference type="SAM" id="MobiDB-lite"/>
    </source>
</evidence>
<dbReference type="InterPro" id="IPR040038">
    <property type="entry name" value="TIPIN/Csm3/Swi3"/>
</dbReference>
<feature type="compositionally biased region" description="Acidic residues" evidence="10">
    <location>
        <begin position="434"/>
        <end position="443"/>
    </location>
</feature>
<feature type="domain" description="Chromosome segregation in meiosis protein 3" evidence="11">
    <location>
        <begin position="74"/>
        <end position="161"/>
    </location>
</feature>
<accession>A0AAV9NRZ5</accession>
<dbReference type="PANTHER" id="PTHR13220">
    <property type="entry name" value="TIMELESS INTERACTING-RELATED"/>
    <property type="match status" value="1"/>
</dbReference>
<dbReference type="GO" id="GO:0000076">
    <property type="term" value="P:DNA replication checkpoint signaling"/>
    <property type="evidence" value="ECO:0007669"/>
    <property type="project" value="UniProtKB-UniRule"/>
</dbReference>
<comment type="similarity">
    <text evidence="2 9">Belongs to the CSM3 family.</text>
</comment>
<evidence type="ECO:0000313" key="12">
    <source>
        <dbReference type="EMBL" id="KAK5062730.1"/>
    </source>
</evidence>
<evidence type="ECO:0000256" key="2">
    <source>
        <dbReference type="ARBA" id="ARBA00006075"/>
    </source>
</evidence>
<dbReference type="Proteomes" id="UP001358417">
    <property type="component" value="Unassembled WGS sequence"/>
</dbReference>
<dbReference type="GO" id="GO:0031297">
    <property type="term" value="P:replication fork processing"/>
    <property type="evidence" value="ECO:0007669"/>
    <property type="project" value="UniProtKB-UniRule"/>
</dbReference>
<feature type="compositionally biased region" description="Polar residues" evidence="10">
    <location>
        <begin position="447"/>
        <end position="456"/>
    </location>
</feature>
<dbReference type="InterPro" id="IPR012923">
    <property type="entry name" value="Csm3"/>
</dbReference>
<sequence>MAAGPLTAATADHLLNYDTTDDEDPFGDTPVKAVRDDKPTLSPRQNKRKPDDGGDGLGIDEEVQIKKKRKPIAKLDEARVLSAPGIPKLRELARSGKISKKLRLKGKGHEFSDVARLLNYYQQWLDNLYPRAKFADGLQLIEKAGHSKRMQVMRKEWIDEGKPGYIAKKPNAHGDEFETDDLYGAGDVNATEIGNKQDSNPIASIFRSADDADDSFFIADSNTNRNSIDDLDLPEDDELDALLAEQDTRPASSKPQATTNNMDSEGEDDLDALLAEQENRRVPTSTSTSQKAGAPAPKSQPFDDDDDEDELDALLAEQEAEALVRPPTMQARARESTPTVPQRPARIFDDDEDDEMDDLDALLAEQDAAQTQRTTSMPSTAIPIGIEQRTNDAGTSVVGQAQSDVNADAQAADGEEGTMLVQGASAEKPKGESQDADGEEFDMEGMFSSSPAGQEA</sequence>
<name>A0AAV9NRZ5_9EURO</name>
<dbReference type="GO" id="GO:0031298">
    <property type="term" value="C:replication fork protection complex"/>
    <property type="evidence" value="ECO:0007669"/>
    <property type="project" value="TreeGrafter"/>
</dbReference>
<feature type="compositionally biased region" description="Polar residues" evidence="10">
    <location>
        <begin position="282"/>
        <end position="291"/>
    </location>
</feature>
<evidence type="ECO:0000256" key="1">
    <source>
        <dbReference type="ARBA" id="ARBA00004123"/>
    </source>
</evidence>
<protein>
    <recommendedName>
        <fullName evidence="9">Chromosome segregation in meiosis protein</fullName>
    </recommendedName>
</protein>
<dbReference type="EMBL" id="JAVRRD010000002">
    <property type="protein sequence ID" value="KAK5062730.1"/>
    <property type="molecule type" value="Genomic_DNA"/>
</dbReference>
<comment type="function">
    <text evidence="8">Forms a fork protection complex (FPC) with TOF1 and which is required for chromosome segregation during meiosis and DNA damage repair. FPC coordinates leading and lagging strand synthesis and moves with the replication fork. FPC stabilizes replication forks in a configuration that is recognized by replication checkpoint sensors.</text>
</comment>
<dbReference type="GO" id="GO:0003677">
    <property type="term" value="F:DNA binding"/>
    <property type="evidence" value="ECO:0007669"/>
    <property type="project" value="TreeGrafter"/>
</dbReference>
<dbReference type="GO" id="GO:0043111">
    <property type="term" value="P:replication fork arrest"/>
    <property type="evidence" value="ECO:0007669"/>
    <property type="project" value="TreeGrafter"/>
</dbReference>
<comment type="function">
    <text evidence="9">Plays an important role in the control of DNA replication and the maintenance of replication fork stability.</text>
</comment>
<comment type="subcellular location">
    <subcellularLocation>
        <location evidence="1 9">Nucleus</location>
    </subcellularLocation>
</comment>
<evidence type="ECO:0000256" key="9">
    <source>
        <dbReference type="RuleBase" id="RU366049"/>
    </source>
</evidence>
<keyword evidence="4 9" id="KW-0227">DNA damage</keyword>
<feature type="region of interest" description="Disordered" evidence="10">
    <location>
        <begin position="244"/>
        <end position="266"/>
    </location>
</feature>
<gene>
    <name evidence="12" type="ORF">LTR84_004804</name>
</gene>
<feature type="compositionally biased region" description="Acidic residues" evidence="10">
    <location>
        <begin position="302"/>
        <end position="312"/>
    </location>
</feature>
<comment type="caution">
    <text evidence="12">The sequence shown here is derived from an EMBL/GenBank/DDBJ whole genome shotgun (WGS) entry which is preliminary data.</text>
</comment>
<feature type="region of interest" description="Disordered" evidence="10">
    <location>
        <begin position="407"/>
        <end position="456"/>
    </location>
</feature>
<organism evidence="12 13">
    <name type="scientific">Exophiala bonariae</name>
    <dbReference type="NCBI Taxonomy" id="1690606"/>
    <lineage>
        <taxon>Eukaryota</taxon>
        <taxon>Fungi</taxon>
        <taxon>Dikarya</taxon>
        <taxon>Ascomycota</taxon>
        <taxon>Pezizomycotina</taxon>
        <taxon>Eurotiomycetes</taxon>
        <taxon>Chaetothyriomycetidae</taxon>
        <taxon>Chaetothyriales</taxon>
        <taxon>Herpotrichiellaceae</taxon>
        <taxon>Exophiala</taxon>
    </lineage>
</organism>
<evidence type="ECO:0000256" key="5">
    <source>
        <dbReference type="ARBA" id="ARBA00022880"/>
    </source>
</evidence>
<feature type="compositionally biased region" description="Low complexity" evidence="10">
    <location>
        <begin position="313"/>
        <end position="323"/>
    </location>
</feature>
<keyword evidence="7 9" id="KW-0131">Cell cycle</keyword>
<evidence type="ECO:0000256" key="6">
    <source>
        <dbReference type="ARBA" id="ARBA00023242"/>
    </source>
</evidence>
<dbReference type="RefSeq" id="XP_064711002.1">
    <property type="nucleotide sequence ID" value="XM_064848378.1"/>
</dbReference>
<dbReference type="AlphaFoldDB" id="A0AAV9NRZ5"/>
<keyword evidence="13" id="KW-1185">Reference proteome</keyword>
<dbReference type="GeneID" id="89972982"/>
<dbReference type="PANTHER" id="PTHR13220:SF11">
    <property type="entry name" value="TIMELESS-INTERACTING PROTEIN"/>
    <property type="match status" value="1"/>
</dbReference>
<reference evidence="12 13" key="1">
    <citation type="submission" date="2023-08" db="EMBL/GenBank/DDBJ databases">
        <title>Black Yeasts Isolated from many extreme environments.</title>
        <authorList>
            <person name="Coleine C."/>
            <person name="Stajich J.E."/>
            <person name="Selbmann L."/>
        </authorList>
    </citation>
    <scope>NUCLEOTIDE SEQUENCE [LARGE SCALE GENOMIC DNA]</scope>
    <source>
        <strain evidence="12 13">CCFEE 5792</strain>
    </source>
</reference>
<comment type="subunit">
    <text evidence="3">Component of the fork protection complex (FPC) consisting of TOF1 and CSM3.</text>
</comment>
<evidence type="ECO:0000313" key="13">
    <source>
        <dbReference type="Proteomes" id="UP001358417"/>
    </source>
</evidence>
<evidence type="ECO:0000256" key="3">
    <source>
        <dbReference type="ARBA" id="ARBA00011217"/>
    </source>
</evidence>
<dbReference type="GO" id="GO:0006974">
    <property type="term" value="P:DNA damage response"/>
    <property type="evidence" value="ECO:0007669"/>
    <property type="project" value="UniProtKB-KW"/>
</dbReference>
<evidence type="ECO:0000256" key="7">
    <source>
        <dbReference type="ARBA" id="ARBA00023306"/>
    </source>
</evidence>
<dbReference type="Pfam" id="PF07962">
    <property type="entry name" value="Swi3"/>
    <property type="match status" value="1"/>
</dbReference>
<proteinExistence type="inferred from homology"/>